<dbReference type="RefSeq" id="WP_044358868.1">
    <property type="nucleotide sequence ID" value="NZ_JXWY01000009.1"/>
</dbReference>
<dbReference type="OrthoDB" id="9805316at2"/>
<keyword evidence="5" id="KW-0460">Magnesium</keyword>
<reference evidence="8 10" key="2">
    <citation type="submission" date="2018-06" db="EMBL/GenBank/DDBJ databases">
        <authorList>
            <consortium name="Pathogen Informatics"/>
            <person name="Doyle S."/>
        </authorList>
    </citation>
    <scope>NUCLEOTIDE SEQUENCE [LARGE SCALE GENOMIC DNA]</scope>
    <source>
        <strain evidence="8 10">NCTC13832</strain>
    </source>
</reference>
<accession>A0A0D6XTG5</accession>
<evidence type="ECO:0000256" key="3">
    <source>
        <dbReference type="ARBA" id="ARBA00022679"/>
    </source>
</evidence>
<dbReference type="STRING" id="569857.TP70_01635"/>
<evidence type="ECO:0000256" key="1">
    <source>
        <dbReference type="ARBA" id="ARBA00001946"/>
    </source>
</evidence>
<dbReference type="Pfam" id="PF00348">
    <property type="entry name" value="polyprenyl_synt"/>
    <property type="match status" value="1"/>
</dbReference>
<dbReference type="PANTHER" id="PTHR12001:SF69">
    <property type="entry name" value="ALL TRANS-POLYPRENYL-DIPHOSPHATE SYNTHASE PDSS1"/>
    <property type="match status" value="1"/>
</dbReference>
<evidence type="ECO:0000313" key="10">
    <source>
        <dbReference type="Proteomes" id="UP000254100"/>
    </source>
</evidence>
<evidence type="ECO:0000256" key="5">
    <source>
        <dbReference type="ARBA" id="ARBA00022842"/>
    </source>
</evidence>
<keyword evidence="9" id="KW-1185">Reference proteome</keyword>
<dbReference type="PROSITE" id="PS00444">
    <property type="entry name" value="POLYPRENYL_SYNTHASE_2"/>
    <property type="match status" value="1"/>
</dbReference>
<keyword evidence="4" id="KW-0479">Metal-binding</keyword>
<dbReference type="SUPFAM" id="SSF48576">
    <property type="entry name" value="Terpenoid synthases"/>
    <property type="match status" value="1"/>
</dbReference>
<reference evidence="7 9" key="1">
    <citation type="submission" date="2015-01" db="EMBL/GenBank/DDBJ databases">
        <authorList>
            <person name="Guo J."/>
        </authorList>
    </citation>
    <scope>NUCLEOTIDE SEQUENCE [LARGE SCALE GENOMIC DNA]</scope>
    <source>
        <strain evidence="7 9">DSM 22147</strain>
    </source>
</reference>
<evidence type="ECO:0000313" key="8">
    <source>
        <dbReference type="EMBL" id="SUM57610.1"/>
    </source>
</evidence>
<sequence>MSKINLNQEIKTIEKRLQQLIKSEDATLEAASHHLLKSGGKRVRPLFVILSSYIGPNQANEAAYRVATALELIHMATLVHDDVIDYSDKRRGKLTIEKKWDKPTAILTGNFLLARALEYLSYIKNPEVHATLSHAITEVCRGELFQFQDQFRADQSMTNYLRRINRKTALLIQLSTEVGAMTSGADAQTVRTMRQIGHYIGMSFQIIDDILDFTSTPEKLGKPVGSDLRNGHLTLPVLLEMRQDPNFKAKIASLHPGASDALFTECIEQVRQSDVIAQSKEISTRYLNKALQELDQLPNDALKPLFKKLIDKLQHRMR</sequence>
<dbReference type="PANTHER" id="PTHR12001">
    <property type="entry name" value="GERANYLGERANYL PYROPHOSPHATE SYNTHASE"/>
    <property type="match status" value="1"/>
</dbReference>
<evidence type="ECO:0000256" key="4">
    <source>
        <dbReference type="ARBA" id="ARBA00022723"/>
    </source>
</evidence>
<dbReference type="InterPro" id="IPR008949">
    <property type="entry name" value="Isoprenoid_synthase_dom_sf"/>
</dbReference>
<dbReference type="AlphaFoldDB" id="A0A0D6XTG5"/>
<dbReference type="InterPro" id="IPR000092">
    <property type="entry name" value="Polyprenyl_synt"/>
</dbReference>
<evidence type="ECO:0000313" key="9">
    <source>
        <dbReference type="Proteomes" id="UP000032366"/>
    </source>
</evidence>
<comment type="similarity">
    <text evidence="2 6">Belongs to the FPP/GGPP synthase family.</text>
</comment>
<dbReference type="CDD" id="cd00685">
    <property type="entry name" value="Trans_IPPS_HT"/>
    <property type="match status" value="1"/>
</dbReference>
<comment type="cofactor">
    <cofactor evidence="1">
        <name>Mg(2+)</name>
        <dbReference type="ChEBI" id="CHEBI:18420"/>
    </cofactor>
</comment>
<gene>
    <name evidence="8" type="primary">hepT</name>
    <name evidence="8" type="ORF">NCTC13832_01294</name>
    <name evidence="7" type="ORF">TP70_01635</name>
</gene>
<dbReference type="EMBL" id="JXWY01000009">
    <property type="protein sequence ID" value="KIX91516.1"/>
    <property type="molecule type" value="Genomic_DNA"/>
</dbReference>
<name>A0A0D6XTG5_9STAP</name>
<proteinExistence type="inferred from homology"/>
<dbReference type="Proteomes" id="UP000032366">
    <property type="component" value="Unassembled WGS sequence"/>
</dbReference>
<evidence type="ECO:0000256" key="6">
    <source>
        <dbReference type="RuleBase" id="RU004466"/>
    </source>
</evidence>
<dbReference type="InterPro" id="IPR033749">
    <property type="entry name" value="Polyprenyl_synt_CS"/>
</dbReference>
<dbReference type="EMBL" id="UHDT01000001">
    <property type="protein sequence ID" value="SUM57610.1"/>
    <property type="molecule type" value="Genomic_DNA"/>
</dbReference>
<dbReference type="GO" id="GO:0008299">
    <property type="term" value="P:isoprenoid biosynthetic process"/>
    <property type="evidence" value="ECO:0007669"/>
    <property type="project" value="InterPro"/>
</dbReference>
<evidence type="ECO:0000256" key="2">
    <source>
        <dbReference type="ARBA" id="ARBA00006706"/>
    </source>
</evidence>
<dbReference type="EC" id="2.5.1.30" evidence="8"/>
<dbReference type="Gene3D" id="1.10.600.10">
    <property type="entry name" value="Farnesyl Diphosphate Synthase"/>
    <property type="match status" value="1"/>
</dbReference>
<keyword evidence="3 6" id="KW-0808">Transferase</keyword>
<dbReference type="GO" id="GO:0000010">
    <property type="term" value="F:heptaprenyl diphosphate synthase activity"/>
    <property type="evidence" value="ECO:0007669"/>
    <property type="project" value="UniProtKB-EC"/>
</dbReference>
<protein>
    <submittedName>
        <fullName evidence="7 8">Heptaprenyl diphosphate synthase</fullName>
        <ecNumber evidence="8">2.5.1.30</ecNumber>
    </submittedName>
</protein>
<dbReference type="Proteomes" id="UP000254100">
    <property type="component" value="Unassembled WGS sequence"/>
</dbReference>
<dbReference type="SFLD" id="SFLDS00005">
    <property type="entry name" value="Isoprenoid_Synthase_Type_I"/>
    <property type="match status" value="1"/>
</dbReference>
<evidence type="ECO:0000313" key="7">
    <source>
        <dbReference type="EMBL" id="KIX91516.1"/>
    </source>
</evidence>
<dbReference type="PROSITE" id="PS00723">
    <property type="entry name" value="POLYPRENYL_SYNTHASE_1"/>
    <property type="match status" value="1"/>
</dbReference>
<dbReference type="GO" id="GO:0046872">
    <property type="term" value="F:metal ion binding"/>
    <property type="evidence" value="ECO:0007669"/>
    <property type="project" value="UniProtKB-KW"/>
</dbReference>
<organism evidence="8 10">
    <name type="scientific">Staphylococcus microti</name>
    <dbReference type="NCBI Taxonomy" id="569857"/>
    <lineage>
        <taxon>Bacteria</taxon>
        <taxon>Bacillati</taxon>
        <taxon>Bacillota</taxon>
        <taxon>Bacilli</taxon>
        <taxon>Bacillales</taxon>
        <taxon>Staphylococcaceae</taxon>
        <taxon>Staphylococcus</taxon>
    </lineage>
</organism>